<dbReference type="AlphaFoldDB" id="A0A3S0VJV0"/>
<protein>
    <submittedName>
        <fullName evidence="1">Uncharacterized protein</fullName>
    </submittedName>
</protein>
<name>A0A3S0VJV0_9FLAO</name>
<dbReference type="GO" id="GO:0008237">
    <property type="term" value="F:metallopeptidase activity"/>
    <property type="evidence" value="ECO:0007669"/>
    <property type="project" value="InterPro"/>
</dbReference>
<proteinExistence type="predicted"/>
<evidence type="ECO:0000313" key="1">
    <source>
        <dbReference type="EMBL" id="RTZ49994.1"/>
    </source>
</evidence>
<reference evidence="1 2" key="1">
    <citation type="submission" date="2018-12" db="EMBL/GenBank/DDBJ databases">
        <title>Draft Genome Sequence of Chryseobacterium arthrosphaerae strain ED882-96 Isolated from the Blood of a Patient with Liver Cirrhosis in Taiwan.</title>
        <authorList>
            <person name="Lin J.-N."/>
            <person name="Lai C.-H."/>
            <person name="Yang C.-H."/>
            <person name="Huang Y.-H."/>
        </authorList>
    </citation>
    <scope>NUCLEOTIDE SEQUENCE [LARGE SCALE GENOMIC DNA]</scope>
    <source>
        <strain evidence="1 2">ED882-96</strain>
    </source>
</reference>
<organism evidence="1 2">
    <name type="scientific">Chryseobacterium arthrosphaerae</name>
    <dbReference type="NCBI Taxonomy" id="651561"/>
    <lineage>
        <taxon>Bacteria</taxon>
        <taxon>Pseudomonadati</taxon>
        <taxon>Bacteroidota</taxon>
        <taxon>Flavobacteriia</taxon>
        <taxon>Flavobacteriales</taxon>
        <taxon>Weeksellaceae</taxon>
        <taxon>Chryseobacterium group</taxon>
        <taxon>Chryseobacterium</taxon>
    </lineage>
</organism>
<sequence>MERILIIIVSLCTVMISGQEWCAFDKVQQELEQKDPEIRKSREEAEARLLQMNVKEYVNKIGATSKNGLYTGPIYEIPVVVHVIESSAPSNAHLIRTDAQIQRWIDNCNKVYATTYGNGYYPEGPGPDGGNIIPFRLVLAKRSPQCTRLMEL</sequence>
<dbReference type="EMBL" id="RYFC01000001">
    <property type="protein sequence ID" value="RTZ49994.1"/>
    <property type="molecule type" value="Genomic_DNA"/>
</dbReference>
<dbReference type="Gene3D" id="3.40.390.10">
    <property type="entry name" value="Collagenase (Catalytic Domain)"/>
    <property type="match status" value="1"/>
</dbReference>
<comment type="caution">
    <text evidence="1">The sequence shown here is derived from an EMBL/GenBank/DDBJ whole genome shotgun (WGS) entry which is preliminary data.</text>
</comment>
<evidence type="ECO:0000313" key="2">
    <source>
        <dbReference type="Proteomes" id="UP000276953"/>
    </source>
</evidence>
<accession>A0A3S0VJV0</accession>
<dbReference type="InterPro" id="IPR024079">
    <property type="entry name" value="MetalloPept_cat_dom_sf"/>
</dbReference>
<gene>
    <name evidence="1" type="ORF">EJ377_07785</name>
</gene>
<dbReference type="Proteomes" id="UP000276953">
    <property type="component" value="Unassembled WGS sequence"/>
</dbReference>